<dbReference type="PATRIC" id="fig|1144316.3.peg.224"/>
<protein>
    <submittedName>
        <fullName evidence="1">Uncharacterized protein</fullName>
    </submittedName>
</protein>
<dbReference type="Proteomes" id="UP000007509">
    <property type="component" value="Unassembled WGS sequence"/>
</dbReference>
<dbReference type="AlphaFoldDB" id="J2TCA7"/>
<keyword evidence="2" id="KW-1185">Reference proteome</keyword>
<gene>
    <name evidence="1" type="ORF">PMI13_00223</name>
</gene>
<organism evidence="1 2">
    <name type="scientific">Chryseobacterium populi</name>
    <dbReference type="NCBI Taxonomy" id="1144316"/>
    <lineage>
        <taxon>Bacteria</taxon>
        <taxon>Pseudomonadati</taxon>
        <taxon>Bacteroidota</taxon>
        <taxon>Flavobacteriia</taxon>
        <taxon>Flavobacteriales</taxon>
        <taxon>Weeksellaceae</taxon>
        <taxon>Chryseobacterium group</taxon>
        <taxon>Chryseobacterium</taxon>
    </lineage>
</organism>
<accession>J2TCA7</accession>
<dbReference type="EMBL" id="AKJY01000003">
    <property type="protein sequence ID" value="EJL75827.1"/>
    <property type="molecule type" value="Genomic_DNA"/>
</dbReference>
<reference evidence="1 2" key="1">
    <citation type="journal article" date="2012" name="J. Bacteriol.">
        <title>Twenty-one genome sequences from Pseudomonas species and 19 genome sequences from diverse bacteria isolated from the rhizosphere and endosphere of Populus deltoides.</title>
        <authorList>
            <person name="Brown S.D."/>
            <person name="Utturkar S.M."/>
            <person name="Klingeman D.M."/>
            <person name="Johnson C.M."/>
            <person name="Martin S.L."/>
            <person name="Land M.L."/>
            <person name="Lu T.Y."/>
            <person name="Schadt C.W."/>
            <person name="Doktycz M.J."/>
            <person name="Pelletier D.A."/>
        </authorList>
    </citation>
    <scope>NUCLEOTIDE SEQUENCE [LARGE SCALE GENOMIC DNA]</scope>
    <source>
        <strain evidence="1 2">CF314</strain>
    </source>
</reference>
<name>J2TCA7_9FLAO</name>
<comment type="caution">
    <text evidence="1">The sequence shown here is derived from an EMBL/GenBank/DDBJ whole genome shotgun (WGS) entry which is preliminary data.</text>
</comment>
<proteinExistence type="predicted"/>
<evidence type="ECO:0000313" key="1">
    <source>
        <dbReference type="EMBL" id="EJL75827.1"/>
    </source>
</evidence>
<evidence type="ECO:0000313" key="2">
    <source>
        <dbReference type="Proteomes" id="UP000007509"/>
    </source>
</evidence>
<sequence length="130" mass="15056">MVGLLNNPVTFYTKNHFEIIGIRCYPWMVFDLLELPSSKNKLFTFEHPVAELQTRLNTFIQADQIKEAIHYVKQRFLTTRPQIAPNTMLFKAGAAMKIARLFSVTKKQTRKVSEITSATSSFPSYFLKTY</sequence>